<dbReference type="EMBL" id="CYKH01000774">
    <property type="protein sequence ID" value="CUI14215.1"/>
    <property type="molecule type" value="Genomic_DNA"/>
</dbReference>
<gene>
    <name evidence="2" type="ORF">BSAL_78465</name>
</gene>
<proteinExistence type="predicted"/>
<evidence type="ECO:0000256" key="1">
    <source>
        <dbReference type="SAM" id="Phobius"/>
    </source>
</evidence>
<sequence length="66" mass="7555">MIIPSSPPRLDHPSYFRFLLFFHSPLLASYIFAWFFLFSALSIASCGACTVPQKTRIIFSFCLFVS</sequence>
<feature type="transmembrane region" description="Helical" evidence="1">
    <location>
        <begin position="27"/>
        <end position="51"/>
    </location>
</feature>
<organism evidence="2 3">
    <name type="scientific">Bodo saltans</name>
    <name type="common">Flagellated protozoan</name>
    <dbReference type="NCBI Taxonomy" id="75058"/>
    <lineage>
        <taxon>Eukaryota</taxon>
        <taxon>Discoba</taxon>
        <taxon>Euglenozoa</taxon>
        <taxon>Kinetoplastea</taxon>
        <taxon>Metakinetoplastina</taxon>
        <taxon>Eubodonida</taxon>
        <taxon>Bodonidae</taxon>
        <taxon>Bodo</taxon>
    </lineage>
</organism>
<accession>A0A0S4KII2</accession>
<keyword evidence="1" id="KW-0812">Transmembrane</keyword>
<keyword evidence="1" id="KW-1133">Transmembrane helix</keyword>
<evidence type="ECO:0000313" key="2">
    <source>
        <dbReference type="EMBL" id="CUI14215.1"/>
    </source>
</evidence>
<keyword evidence="3" id="KW-1185">Reference proteome</keyword>
<protein>
    <submittedName>
        <fullName evidence="2">GPI-anchored surface protein, putative</fullName>
    </submittedName>
</protein>
<evidence type="ECO:0000313" key="3">
    <source>
        <dbReference type="Proteomes" id="UP000051952"/>
    </source>
</evidence>
<keyword evidence="1" id="KW-0472">Membrane</keyword>
<reference evidence="3" key="1">
    <citation type="submission" date="2015-09" db="EMBL/GenBank/DDBJ databases">
        <authorList>
            <consortium name="Pathogen Informatics"/>
        </authorList>
    </citation>
    <scope>NUCLEOTIDE SEQUENCE [LARGE SCALE GENOMIC DNA]</scope>
    <source>
        <strain evidence="3">Lake Konstanz</strain>
    </source>
</reference>
<dbReference type="AlphaFoldDB" id="A0A0S4KII2"/>
<dbReference type="Proteomes" id="UP000051952">
    <property type="component" value="Unassembled WGS sequence"/>
</dbReference>
<name>A0A0S4KII2_BODSA</name>
<dbReference type="VEuPathDB" id="TriTrypDB:BSAL_78465"/>